<proteinExistence type="predicted"/>
<dbReference type="AlphaFoldDB" id="A0AAW0S9I4"/>
<sequence length="81" mass="8848">MTSPKQARPPVKRALKLAPPQANLTGLTHVHSTRPKNQVELLTSPGSHAQTEPVYINTNAVPQPFLDASLLQKETRTKAKT</sequence>
<evidence type="ECO:0000313" key="1">
    <source>
        <dbReference type="EMBL" id="KAK8150865.1"/>
    </source>
</evidence>
<comment type="caution">
    <text evidence="1">The sequence shown here is derived from an EMBL/GenBank/DDBJ whole genome shotgun (WGS) entry which is preliminary data.</text>
</comment>
<name>A0AAW0S9I4_9HYPO</name>
<dbReference type="EMBL" id="JAAHCF010000004">
    <property type="protein sequence ID" value="KAK8150865.1"/>
    <property type="molecule type" value="Genomic_DNA"/>
</dbReference>
<gene>
    <name evidence="1" type="ORF">G3M48_005960</name>
</gene>
<protein>
    <submittedName>
        <fullName evidence="1">Uncharacterized protein</fullName>
    </submittedName>
</protein>
<evidence type="ECO:0000313" key="2">
    <source>
        <dbReference type="Proteomes" id="UP001397290"/>
    </source>
</evidence>
<organism evidence="1 2">
    <name type="scientific">Beauveria asiatica</name>
    <dbReference type="NCBI Taxonomy" id="1069075"/>
    <lineage>
        <taxon>Eukaryota</taxon>
        <taxon>Fungi</taxon>
        <taxon>Dikarya</taxon>
        <taxon>Ascomycota</taxon>
        <taxon>Pezizomycotina</taxon>
        <taxon>Sordariomycetes</taxon>
        <taxon>Hypocreomycetidae</taxon>
        <taxon>Hypocreales</taxon>
        <taxon>Cordycipitaceae</taxon>
        <taxon>Beauveria</taxon>
    </lineage>
</organism>
<dbReference type="Proteomes" id="UP001397290">
    <property type="component" value="Unassembled WGS sequence"/>
</dbReference>
<accession>A0AAW0S9I4</accession>
<reference evidence="1 2" key="1">
    <citation type="submission" date="2020-02" db="EMBL/GenBank/DDBJ databases">
        <title>Comparative genomics of the hypocrealean fungal genus Beauvera.</title>
        <authorList>
            <person name="Showalter D.N."/>
            <person name="Bushley K.E."/>
            <person name="Rehner S.A."/>
        </authorList>
    </citation>
    <scope>NUCLEOTIDE SEQUENCE [LARGE SCALE GENOMIC DNA]</scope>
    <source>
        <strain evidence="1 2">ARSEF4384</strain>
    </source>
</reference>
<keyword evidence="2" id="KW-1185">Reference proteome</keyword>